<comment type="caution">
    <text evidence="3">The sequence shown here is derived from an EMBL/GenBank/DDBJ whole genome shotgun (WGS) entry which is preliminary data.</text>
</comment>
<dbReference type="AlphaFoldDB" id="A0A9D2HLE7"/>
<dbReference type="InterPro" id="IPR042100">
    <property type="entry name" value="Bug_dom1"/>
</dbReference>
<dbReference type="EMBL" id="DWZA01000109">
    <property type="protein sequence ID" value="HJA72599.1"/>
    <property type="molecule type" value="Genomic_DNA"/>
</dbReference>
<dbReference type="SUPFAM" id="SSF53850">
    <property type="entry name" value="Periplasmic binding protein-like II"/>
    <property type="match status" value="1"/>
</dbReference>
<dbReference type="CDD" id="cd07012">
    <property type="entry name" value="PBP2_Bug_TTT"/>
    <property type="match status" value="1"/>
</dbReference>
<evidence type="ECO:0000256" key="1">
    <source>
        <dbReference type="ARBA" id="ARBA00006987"/>
    </source>
</evidence>
<dbReference type="PIRSF" id="PIRSF017082">
    <property type="entry name" value="YflP"/>
    <property type="match status" value="1"/>
</dbReference>
<organism evidence="3 4">
    <name type="scientific">Candidatus Lachnoclostridium stercoravium</name>
    <dbReference type="NCBI Taxonomy" id="2838633"/>
    <lineage>
        <taxon>Bacteria</taxon>
        <taxon>Bacillati</taxon>
        <taxon>Bacillota</taxon>
        <taxon>Clostridia</taxon>
        <taxon>Lachnospirales</taxon>
        <taxon>Lachnospiraceae</taxon>
    </lineage>
</organism>
<protein>
    <submittedName>
        <fullName evidence="3">Tripartite tricarboxylate transporter substrate binding protein</fullName>
    </submittedName>
</protein>
<feature type="chain" id="PRO_5038745252" evidence="2">
    <location>
        <begin position="22"/>
        <end position="325"/>
    </location>
</feature>
<dbReference type="PANTHER" id="PTHR42928:SF5">
    <property type="entry name" value="BLR1237 PROTEIN"/>
    <property type="match status" value="1"/>
</dbReference>
<sequence>MKKTMKKAAAGLLAVSMAALMATGCSKGEEVYPSDAVQMIVPVGAGGDTDSNARLLAQYMEPELDVSIPIVNVSGSSGTIGMEQVRTSDPDGYTCLFYHTEAMLPEISGLIDYQLDEFKMAGVCLQANTTLLVTHNDSGFSTLDEFIEQAKANPGKIEFGMAVGGYPQLIGLALEKEAGIDLNLVDIGGNADKIAALAGHNTDIINVEYALVKDYLSTGEFIPLALLSAERNPLFDDIPTAKEQGLNMEFGKFFFVAFPKETPDEIVDTFSAAMEKAVANEEFVKAAQDSYALTPVYMNPEEATTYAQEIYEQLNSYKDLFTAAQ</sequence>
<dbReference type="Proteomes" id="UP000823900">
    <property type="component" value="Unassembled WGS sequence"/>
</dbReference>
<evidence type="ECO:0000313" key="4">
    <source>
        <dbReference type="Proteomes" id="UP000823900"/>
    </source>
</evidence>
<gene>
    <name evidence="3" type="ORF">IAA07_13665</name>
</gene>
<dbReference type="PANTHER" id="PTHR42928">
    <property type="entry name" value="TRICARBOXYLATE-BINDING PROTEIN"/>
    <property type="match status" value="1"/>
</dbReference>
<reference evidence="3" key="2">
    <citation type="submission" date="2021-04" db="EMBL/GenBank/DDBJ databases">
        <authorList>
            <person name="Gilroy R."/>
        </authorList>
    </citation>
    <scope>NUCLEOTIDE SEQUENCE</scope>
    <source>
        <strain evidence="3">CHK178-16964</strain>
    </source>
</reference>
<dbReference type="Pfam" id="PF03401">
    <property type="entry name" value="TctC"/>
    <property type="match status" value="1"/>
</dbReference>
<name>A0A9D2HLE7_9FIRM</name>
<dbReference type="PROSITE" id="PS51257">
    <property type="entry name" value="PROKAR_LIPOPROTEIN"/>
    <property type="match status" value="1"/>
</dbReference>
<proteinExistence type="inferred from homology"/>
<dbReference type="Gene3D" id="3.40.190.150">
    <property type="entry name" value="Bordetella uptake gene, domain 1"/>
    <property type="match status" value="1"/>
</dbReference>
<dbReference type="InterPro" id="IPR005064">
    <property type="entry name" value="BUG"/>
</dbReference>
<evidence type="ECO:0000256" key="2">
    <source>
        <dbReference type="SAM" id="SignalP"/>
    </source>
</evidence>
<evidence type="ECO:0000313" key="3">
    <source>
        <dbReference type="EMBL" id="HJA72599.1"/>
    </source>
</evidence>
<reference evidence="3" key="1">
    <citation type="journal article" date="2021" name="PeerJ">
        <title>Extensive microbial diversity within the chicken gut microbiome revealed by metagenomics and culture.</title>
        <authorList>
            <person name="Gilroy R."/>
            <person name="Ravi A."/>
            <person name="Getino M."/>
            <person name="Pursley I."/>
            <person name="Horton D.L."/>
            <person name="Alikhan N.F."/>
            <person name="Baker D."/>
            <person name="Gharbi K."/>
            <person name="Hall N."/>
            <person name="Watson M."/>
            <person name="Adriaenssens E.M."/>
            <person name="Foster-Nyarko E."/>
            <person name="Jarju S."/>
            <person name="Secka A."/>
            <person name="Antonio M."/>
            <person name="Oren A."/>
            <person name="Chaudhuri R.R."/>
            <person name="La Ragione R."/>
            <person name="Hildebrand F."/>
            <person name="Pallen M.J."/>
        </authorList>
    </citation>
    <scope>NUCLEOTIDE SEQUENCE</scope>
    <source>
        <strain evidence="3">CHK178-16964</strain>
    </source>
</reference>
<keyword evidence="2" id="KW-0732">Signal</keyword>
<feature type="signal peptide" evidence="2">
    <location>
        <begin position="1"/>
        <end position="21"/>
    </location>
</feature>
<accession>A0A9D2HLE7</accession>
<comment type="similarity">
    <text evidence="1">Belongs to the UPF0065 (bug) family.</text>
</comment>
<dbReference type="Gene3D" id="3.40.190.10">
    <property type="entry name" value="Periplasmic binding protein-like II"/>
    <property type="match status" value="1"/>
</dbReference>